<protein>
    <submittedName>
        <fullName evidence="1">Uncharacterized protein</fullName>
    </submittedName>
</protein>
<evidence type="ECO:0000313" key="1">
    <source>
        <dbReference type="EMBL" id="MBH8578279.1"/>
    </source>
</evidence>
<keyword evidence="2" id="KW-1185">Reference proteome</keyword>
<dbReference type="Proteomes" id="UP000662314">
    <property type="component" value="Unassembled WGS sequence"/>
</dbReference>
<dbReference type="RefSeq" id="WP_214436947.1">
    <property type="nucleotide sequence ID" value="NZ_CAWPUQ010000258.1"/>
</dbReference>
<gene>
    <name evidence="1" type="ORF">I8752_36125</name>
</gene>
<dbReference type="AlphaFoldDB" id="A0A8J7IAH5"/>
<dbReference type="CDD" id="cd21472">
    <property type="entry name" value="CylC-like"/>
    <property type="match status" value="1"/>
</dbReference>
<name>A0A8J7IAH5_9NOST</name>
<dbReference type="EMBL" id="JAECZA010000318">
    <property type="protein sequence ID" value="MBH8578279.1"/>
    <property type="molecule type" value="Genomic_DNA"/>
</dbReference>
<comment type="caution">
    <text evidence="1">The sequence shown here is derived from an EMBL/GenBank/DDBJ whole genome shotgun (WGS) entry which is preliminary data.</text>
</comment>
<sequence>MVTINNELASKNQSSTLSKLPEPKHFQLIEKTYQNNAKSDYTEKIRDLGNEFSYAHNSNYYWSNPELSLLYGTPIYDAATTSQKLALNHLYWVGNYNHTAVSEATTSIYNMVTSGVFRAVGNYETLCRELDFETEQESYHIRTFQRIGFKTKMAIVGKTILGNSLYGKSEQDSRSWQENLIPQPLREFFDSSQGTSPFATYRDNTLSAIAKTMLRDKKQYYSQYLQDLEQKGEPIPAPSDGLGGRIGPRYWLKFFTIHWGTSPFMACQYYSMRYTANAILKNQEYPYVRYYRELEQKGEYIPTPTAVSFYHLMDEAFHTTISQTIAKEMYKDFPKPTAYEKFISGLIVYVTQRNLLSGLSGVLPGRCVADDPMLMLFYYKLLKSPLFGMETKEALDWMEKSFCQEHEGFHVGLKYHQSLLELMQRLFSRLDYQWKINREMGIMAAGGSISKALQSNLKTFKQFSQSVLNQES</sequence>
<dbReference type="InterPro" id="IPR049717">
    <property type="entry name" value="CylC-like"/>
</dbReference>
<proteinExistence type="predicted"/>
<accession>A0A8J7IAH5</accession>
<reference evidence="1 2" key="1">
    <citation type="journal article" date="2021" name="Int. J. Syst. Evol. Microbiol.">
        <title>Amazonocrinis nigriterrae gen. nov., sp. nov., Atlanticothrix silvestris gen. nov., sp. nov. and Dendronalium phyllosphericum gen. nov., sp. nov., nostocacean cyanobacteria from Brazilian environments.</title>
        <authorList>
            <person name="Alvarenga D.O."/>
            <person name="Andreote A.P.D."/>
            <person name="Branco L.H.Z."/>
            <person name="Delbaje E."/>
            <person name="Cruz R.B."/>
            <person name="Varani A.M."/>
            <person name="Fiore M.F."/>
        </authorList>
    </citation>
    <scope>NUCLEOTIDE SEQUENCE [LARGE SCALE GENOMIC DNA]</scope>
    <source>
        <strain evidence="1 2">CENA369</strain>
    </source>
</reference>
<organism evidence="1 2">
    <name type="scientific">Dendronalium phyllosphericum CENA369</name>
    <dbReference type="NCBI Taxonomy" id="1725256"/>
    <lineage>
        <taxon>Bacteria</taxon>
        <taxon>Bacillati</taxon>
        <taxon>Cyanobacteriota</taxon>
        <taxon>Cyanophyceae</taxon>
        <taxon>Nostocales</taxon>
        <taxon>Nostocaceae</taxon>
        <taxon>Dendronalium</taxon>
        <taxon>Dendronalium phyllosphericum</taxon>
    </lineage>
</organism>
<evidence type="ECO:0000313" key="2">
    <source>
        <dbReference type="Proteomes" id="UP000662314"/>
    </source>
</evidence>